<dbReference type="AlphaFoldDB" id="A0A381SXN2"/>
<accession>A0A381SXN2</accession>
<protein>
    <submittedName>
        <fullName evidence="1">Uncharacterized protein</fullName>
    </submittedName>
</protein>
<name>A0A381SXN2_9ZZZZ</name>
<sequence>RMKLVPHIPSNQYKASSGVFLAGTKSASAPRVLN</sequence>
<organism evidence="1">
    <name type="scientific">marine metagenome</name>
    <dbReference type="NCBI Taxonomy" id="408172"/>
    <lineage>
        <taxon>unclassified sequences</taxon>
        <taxon>metagenomes</taxon>
        <taxon>ecological metagenomes</taxon>
    </lineage>
</organism>
<reference evidence="1" key="1">
    <citation type="submission" date="2018-05" db="EMBL/GenBank/DDBJ databases">
        <authorList>
            <person name="Lanie J.A."/>
            <person name="Ng W.-L."/>
            <person name="Kazmierczak K.M."/>
            <person name="Andrzejewski T.M."/>
            <person name="Davidsen T.M."/>
            <person name="Wayne K.J."/>
            <person name="Tettelin H."/>
            <person name="Glass J.I."/>
            <person name="Rusch D."/>
            <person name="Podicherti R."/>
            <person name="Tsui H.-C.T."/>
            <person name="Winkler M.E."/>
        </authorList>
    </citation>
    <scope>NUCLEOTIDE SEQUENCE</scope>
</reference>
<proteinExistence type="predicted"/>
<evidence type="ECO:0000313" key="1">
    <source>
        <dbReference type="EMBL" id="SVA08785.1"/>
    </source>
</evidence>
<gene>
    <name evidence="1" type="ORF">METZ01_LOCUS61639</name>
</gene>
<feature type="non-terminal residue" evidence="1">
    <location>
        <position position="1"/>
    </location>
</feature>
<dbReference type="EMBL" id="UINC01003730">
    <property type="protein sequence ID" value="SVA08785.1"/>
    <property type="molecule type" value="Genomic_DNA"/>
</dbReference>